<sequence>MKLATQIIEDIRNGQADALLTDIYVDESLLDAQKERYIAAIEKFISLYGDKEVEVFSAPGRSEVSGNHTDHQHGEVLAAAINLDIIAITAPRDGEIKVLSDDYDLKAVALDDLEKKAEEEGTSEGLIRGTLARFKELGLHIGGFEAYMTSEVLQGSGLSSSAAFEVMIGTVLSGLYNDMTVSPVLIAQIGQYTENVYFGKPCGLMDQCASSVGALIHIDFKDNDHPVVEKVDVDFSSFHHSLCIVDVHASHADLTDDYAAIPTEMKEVAHFFGKEFLREVSEEEFKAHIPELREKMSDRCVIRALHFFKEDARVEKAVSALKNNDFDTFKSVIKLSGDSSYKYLQNIYSNHDETNQAVSIALGLSEDILGDKGVCRVHGGGFAGTIQAFVEDDYVETYKTEIEKYFGEGSCHILKVRKYDGKKVEL</sequence>
<dbReference type="Proteomes" id="UP001196408">
    <property type="component" value="Unassembled WGS sequence"/>
</dbReference>
<protein>
    <submittedName>
        <fullName evidence="5">Galactokinase</fullName>
    </submittedName>
</protein>
<dbReference type="Proteomes" id="UP001197492">
    <property type="component" value="Unassembled WGS sequence"/>
</dbReference>
<accession>A0AAW4MTH9</accession>
<gene>
    <name evidence="5" type="ORF">KSV97_10585</name>
    <name evidence="6" type="ORF">KSW06_10600</name>
</gene>
<evidence type="ECO:0000313" key="5">
    <source>
        <dbReference type="EMBL" id="MBV3383645.1"/>
    </source>
</evidence>
<dbReference type="GO" id="GO:0004335">
    <property type="term" value="F:galactokinase activity"/>
    <property type="evidence" value="ECO:0007669"/>
    <property type="project" value="TreeGrafter"/>
</dbReference>
<comment type="caution">
    <text evidence="5">The sequence shown here is derived from an EMBL/GenBank/DDBJ whole genome shotgun (WGS) entry which is preliminary data.</text>
</comment>
<evidence type="ECO:0000313" key="7">
    <source>
        <dbReference type="Proteomes" id="UP001196408"/>
    </source>
</evidence>
<dbReference type="InterPro" id="IPR019539">
    <property type="entry name" value="GalKase_N"/>
</dbReference>
<evidence type="ECO:0000259" key="4">
    <source>
        <dbReference type="Pfam" id="PF10509"/>
    </source>
</evidence>
<keyword evidence="2" id="KW-0067">ATP-binding</keyword>
<reference evidence="5 8" key="1">
    <citation type="submission" date="2021-06" db="EMBL/GenBank/DDBJ databases">
        <title>Collection of gut derived symbiotic bacterial strains cultured from healthy donors.</title>
        <authorList>
            <person name="Lin H."/>
            <person name="Littmann E."/>
            <person name="Pamer E.G."/>
        </authorList>
    </citation>
    <scope>NUCLEOTIDE SEQUENCE</scope>
    <source>
        <strain evidence="6 8">MSK.21.70</strain>
        <strain evidence="5">MSK.21.82</strain>
    </source>
</reference>
<proteinExistence type="predicted"/>
<dbReference type="GO" id="GO:0005524">
    <property type="term" value="F:ATP binding"/>
    <property type="evidence" value="ECO:0007669"/>
    <property type="project" value="UniProtKB-KW"/>
</dbReference>
<evidence type="ECO:0000256" key="1">
    <source>
        <dbReference type="ARBA" id="ARBA00022741"/>
    </source>
</evidence>
<keyword evidence="8" id="KW-1185">Reference proteome</keyword>
<evidence type="ECO:0000313" key="8">
    <source>
        <dbReference type="Proteomes" id="UP001197492"/>
    </source>
</evidence>
<dbReference type="GO" id="GO:0005829">
    <property type="term" value="C:cytosol"/>
    <property type="evidence" value="ECO:0007669"/>
    <property type="project" value="TreeGrafter"/>
</dbReference>
<dbReference type="PIRSF" id="PIRSF000530">
    <property type="entry name" value="Galactokinase"/>
    <property type="match status" value="1"/>
</dbReference>
<dbReference type="Pfam" id="PF10509">
    <property type="entry name" value="GalKase_gal_bdg"/>
    <property type="match status" value="1"/>
</dbReference>
<evidence type="ECO:0000313" key="6">
    <source>
        <dbReference type="EMBL" id="MBV3393683.1"/>
    </source>
</evidence>
<feature type="domain" description="GHMP kinase N-terminal" evidence="3">
    <location>
        <begin position="127"/>
        <end position="213"/>
    </location>
</feature>
<dbReference type="InterPro" id="IPR006206">
    <property type="entry name" value="Mevalonate/galactokinase"/>
</dbReference>
<dbReference type="PANTHER" id="PTHR10457:SF7">
    <property type="entry name" value="GALACTOKINASE-RELATED"/>
    <property type="match status" value="1"/>
</dbReference>
<dbReference type="Pfam" id="PF00288">
    <property type="entry name" value="GHMP_kinases_N"/>
    <property type="match status" value="1"/>
</dbReference>
<feature type="domain" description="Galactokinase N-terminal" evidence="4">
    <location>
        <begin position="42"/>
        <end position="90"/>
    </location>
</feature>
<dbReference type="GO" id="GO:0006012">
    <property type="term" value="P:galactose metabolic process"/>
    <property type="evidence" value="ECO:0007669"/>
    <property type="project" value="TreeGrafter"/>
</dbReference>
<keyword evidence="1" id="KW-0547">Nucleotide-binding</keyword>
<evidence type="ECO:0000256" key="2">
    <source>
        <dbReference type="ARBA" id="ARBA00022840"/>
    </source>
</evidence>
<dbReference type="EMBL" id="JAHOEL010000105">
    <property type="protein sequence ID" value="MBV3393683.1"/>
    <property type="molecule type" value="Genomic_DNA"/>
</dbReference>
<dbReference type="PANTHER" id="PTHR10457">
    <property type="entry name" value="MEVALONATE KINASE/GALACTOKINASE"/>
    <property type="match status" value="1"/>
</dbReference>
<dbReference type="RefSeq" id="WP_217748290.1">
    <property type="nucleotide sequence ID" value="NZ_JAHOEB010000104.1"/>
</dbReference>
<dbReference type="AlphaFoldDB" id="A0AAW4MTH9"/>
<evidence type="ECO:0000259" key="3">
    <source>
        <dbReference type="Pfam" id="PF00288"/>
    </source>
</evidence>
<organism evidence="5 7">
    <name type="scientific">Catenibacterium mitsuokai</name>
    <dbReference type="NCBI Taxonomy" id="100886"/>
    <lineage>
        <taxon>Bacteria</taxon>
        <taxon>Bacillati</taxon>
        <taxon>Bacillota</taxon>
        <taxon>Erysipelotrichia</taxon>
        <taxon>Erysipelotrichales</taxon>
        <taxon>Coprobacillaceae</taxon>
        <taxon>Catenibacterium</taxon>
    </lineage>
</organism>
<name>A0AAW4MTH9_9FIRM</name>
<dbReference type="EMBL" id="JAHOEF010000103">
    <property type="protein sequence ID" value="MBV3383645.1"/>
    <property type="molecule type" value="Genomic_DNA"/>
</dbReference>
<dbReference type="InterPro" id="IPR006204">
    <property type="entry name" value="GHMP_kinase_N_dom"/>
</dbReference>